<feature type="binding site" evidence="9">
    <location>
        <begin position="73"/>
        <end position="76"/>
    </location>
    <ligand>
        <name>substrate</name>
    </ligand>
</feature>
<dbReference type="AlphaFoldDB" id="A0A371JZZ4"/>
<feature type="binding site" evidence="9">
    <location>
        <position position="96"/>
    </location>
    <ligand>
        <name>Mg(2+)</name>
        <dbReference type="ChEBI" id="CHEBI:18420"/>
    </ligand>
</feature>
<evidence type="ECO:0000256" key="6">
    <source>
        <dbReference type="ARBA" id="ARBA00023239"/>
    </source>
</evidence>
<protein>
    <recommendedName>
        <fullName evidence="10">4-hydroxy-4-methyl-2-oxoglutarate aldolase</fullName>
        <shortName evidence="10">HMG aldolase</shortName>
        <ecNumber evidence="10">4.1.1.112</ecNumber>
        <ecNumber evidence="10">4.1.3.17</ecNumber>
    </recommendedName>
    <alternativeName>
        <fullName evidence="10">Oxaloacetate decarboxylase</fullName>
    </alternativeName>
</protein>
<dbReference type="GO" id="GO:0008428">
    <property type="term" value="F:ribonuclease inhibitor activity"/>
    <property type="evidence" value="ECO:0007669"/>
    <property type="project" value="InterPro"/>
</dbReference>
<keyword evidence="6 10" id="KW-0456">Lyase</keyword>
<evidence type="ECO:0000256" key="7">
    <source>
        <dbReference type="ARBA" id="ARBA00025046"/>
    </source>
</evidence>
<dbReference type="InterPro" id="IPR010203">
    <property type="entry name" value="RraA"/>
</dbReference>
<evidence type="ECO:0000256" key="10">
    <source>
        <dbReference type="RuleBase" id="RU004338"/>
    </source>
</evidence>
<dbReference type="OrthoDB" id="943692at2"/>
<organism evidence="11 12">
    <name type="scientific">Lysobacter silvisoli</name>
    <dbReference type="NCBI Taxonomy" id="2293254"/>
    <lineage>
        <taxon>Bacteria</taxon>
        <taxon>Pseudomonadati</taxon>
        <taxon>Pseudomonadota</taxon>
        <taxon>Gammaproteobacteria</taxon>
        <taxon>Lysobacterales</taxon>
        <taxon>Lysobacteraceae</taxon>
        <taxon>Lysobacter</taxon>
    </lineage>
</organism>
<evidence type="ECO:0000313" key="12">
    <source>
        <dbReference type="Proteomes" id="UP000264492"/>
    </source>
</evidence>
<dbReference type="Gene3D" id="3.50.30.40">
    <property type="entry name" value="Ribonuclease E inhibitor RraA/RraA-like"/>
    <property type="match status" value="1"/>
</dbReference>
<dbReference type="InterPro" id="IPR036704">
    <property type="entry name" value="RraA/RraA-like_sf"/>
</dbReference>
<dbReference type="GO" id="GO:0051252">
    <property type="term" value="P:regulation of RNA metabolic process"/>
    <property type="evidence" value="ECO:0007669"/>
    <property type="project" value="InterPro"/>
</dbReference>
<evidence type="ECO:0000256" key="3">
    <source>
        <dbReference type="ARBA" id="ARBA00008621"/>
    </source>
</evidence>
<dbReference type="EMBL" id="QTSU01000002">
    <property type="protein sequence ID" value="RDZ27157.1"/>
    <property type="molecule type" value="Genomic_DNA"/>
</dbReference>
<feature type="binding site" evidence="9">
    <location>
        <position position="95"/>
    </location>
    <ligand>
        <name>substrate</name>
    </ligand>
</feature>
<dbReference type="GO" id="GO:0008948">
    <property type="term" value="F:oxaloacetate decarboxylase activity"/>
    <property type="evidence" value="ECO:0007669"/>
    <property type="project" value="UniProtKB-EC"/>
</dbReference>
<dbReference type="InterPro" id="IPR005493">
    <property type="entry name" value="RraA/RraA-like"/>
</dbReference>
<comment type="similarity">
    <text evidence="3 10">Belongs to the class II aldolase/RraA-like family.</text>
</comment>
<evidence type="ECO:0000313" key="11">
    <source>
        <dbReference type="EMBL" id="RDZ27157.1"/>
    </source>
</evidence>
<keyword evidence="5 9" id="KW-0479">Metal-binding</keyword>
<proteinExistence type="inferred from homology"/>
<evidence type="ECO:0000256" key="2">
    <source>
        <dbReference type="ARBA" id="ARBA00001968"/>
    </source>
</evidence>
<dbReference type="PANTHER" id="PTHR33254:SF4">
    <property type="entry name" value="4-HYDROXY-4-METHYL-2-OXOGLUTARATE ALDOLASE 3-RELATED"/>
    <property type="match status" value="1"/>
</dbReference>
<reference evidence="11 12" key="1">
    <citation type="submission" date="2018-08" db="EMBL/GenBank/DDBJ databases">
        <title>Lysobacter sp. zong2l5, whole genome shotgun sequence.</title>
        <authorList>
            <person name="Zhang X."/>
            <person name="Feng G."/>
            <person name="Zhu H."/>
        </authorList>
    </citation>
    <scope>NUCLEOTIDE SEQUENCE [LARGE SCALE GENOMIC DNA]</scope>
    <source>
        <strain evidence="12">zong2l5</strain>
    </source>
</reference>
<comment type="subunit">
    <text evidence="4 10">Homotrimer.</text>
</comment>
<evidence type="ECO:0000256" key="8">
    <source>
        <dbReference type="ARBA" id="ARBA00047973"/>
    </source>
</evidence>
<dbReference type="Pfam" id="PF03737">
    <property type="entry name" value="RraA-like"/>
    <property type="match status" value="1"/>
</dbReference>
<keyword evidence="9" id="KW-0460">Magnesium</keyword>
<dbReference type="EC" id="4.1.1.112" evidence="10"/>
<comment type="cofactor">
    <cofactor evidence="9">
        <name>Mg(2+)</name>
        <dbReference type="ChEBI" id="CHEBI:18420"/>
    </cofactor>
</comment>
<dbReference type="NCBIfam" id="TIGR01935">
    <property type="entry name" value="NOT-MenG"/>
    <property type="match status" value="1"/>
</dbReference>
<dbReference type="Proteomes" id="UP000264492">
    <property type="component" value="Unassembled WGS sequence"/>
</dbReference>
<evidence type="ECO:0000256" key="1">
    <source>
        <dbReference type="ARBA" id="ARBA00001342"/>
    </source>
</evidence>
<comment type="catalytic activity">
    <reaction evidence="8 10">
        <text>oxaloacetate + H(+) = pyruvate + CO2</text>
        <dbReference type="Rhea" id="RHEA:15641"/>
        <dbReference type="ChEBI" id="CHEBI:15361"/>
        <dbReference type="ChEBI" id="CHEBI:15378"/>
        <dbReference type="ChEBI" id="CHEBI:16452"/>
        <dbReference type="ChEBI" id="CHEBI:16526"/>
        <dbReference type="EC" id="4.1.1.112"/>
    </reaction>
</comment>
<dbReference type="NCBIfam" id="NF006875">
    <property type="entry name" value="PRK09372.1"/>
    <property type="match status" value="1"/>
</dbReference>
<dbReference type="EC" id="4.1.3.17" evidence="10"/>
<dbReference type="RefSeq" id="WP_115859534.1">
    <property type="nucleotide sequence ID" value="NZ_QTSU01000002.1"/>
</dbReference>
<comment type="caution">
    <text evidence="11">The sequence shown here is derived from an EMBL/GenBank/DDBJ whole genome shotgun (WGS) entry which is preliminary data.</text>
</comment>
<comment type="cofactor">
    <cofactor evidence="2 10">
        <name>a divalent metal cation</name>
        <dbReference type="ChEBI" id="CHEBI:60240"/>
    </cofactor>
</comment>
<gene>
    <name evidence="11" type="ORF">DX914_12930</name>
</gene>
<sequence length="157" mass="16385">MNTCDLCDLHGEAVRVLELPLRDYGGRAAFAGTVSTVQAHEDNSRVREAVHEAGAGRVLVVDGGGSLRRAMLGDLLAAKAVENGWAGVVVVGAIRDSAAIGAMELGVKALGTCPRKTERRDQGLRDVALEIGGVTVRPGDWLCADEDGVVLADAVLR</sequence>
<evidence type="ECO:0000256" key="4">
    <source>
        <dbReference type="ARBA" id="ARBA00011233"/>
    </source>
</evidence>
<dbReference type="SUPFAM" id="SSF89562">
    <property type="entry name" value="RraA-like"/>
    <property type="match status" value="1"/>
</dbReference>
<comment type="function">
    <text evidence="7 10">Catalyzes the aldol cleavage of 4-hydroxy-4-methyl-2-oxoglutarate (HMG) into 2 molecules of pyruvate. Also contains a secondary oxaloacetate (OAA) decarboxylase activity due to the common pyruvate enolate transition state formed following C-C bond cleavage in the retro-aldol and decarboxylation reactions.</text>
</comment>
<dbReference type="GO" id="GO:0046872">
    <property type="term" value="F:metal ion binding"/>
    <property type="evidence" value="ECO:0007669"/>
    <property type="project" value="UniProtKB-KW"/>
</dbReference>
<comment type="catalytic activity">
    <reaction evidence="1 10">
        <text>4-hydroxy-4-methyl-2-oxoglutarate = 2 pyruvate</text>
        <dbReference type="Rhea" id="RHEA:22748"/>
        <dbReference type="ChEBI" id="CHEBI:15361"/>
        <dbReference type="ChEBI" id="CHEBI:58276"/>
        <dbReference type="EC" id="4.1.3.17"/>
    </reaction>
</comment>
<dbReference type="PANTHER" id="PTHR33254">
    <property type="entry name" value="4-HYDROXY-4-METHYL-2-OXOGLUTARATE ALDOLASE 3-RELATED"/>
    <property type="match status" value="1"/>
</dbReference>
<evidence type="ECO:0000256" key="9">
    <source>
        <dbReference type="PIRSR" id="PIRSR605493-1"/>
    </source>
</evidence>
<dbReference type="GO" id="GO:0047443">
    <property type="term" value="F:4-hydroxy-4-methyl-2-oxoglutarate aldolase activity"/>
    <property type="evidence" value="ECO:0007669"/>
    <property type="project" value="UniProtKB-EC"/>
</dbReference>
<name>A0A371JZZ4_9GAMM</name>
<accession>A0A371JZZ4</accession>
<evidence type="ECO:0000256" key="5">
    <source>
        <dbReference type="ARBA" id="ARBA00022723"/>
    </source>
</evidence>
<dbReference type="CDD" id="cd16841">
    <property type="entry name" value="RraA_family"/>
    <property type="match status" value="1"/>
</dbReference>
<keyword evidence="12" id="KW-1185">Reference proteome</keyword>